<dbReference type="PANTHER" id="PTHR36512">
    <property type="entry name" value="D-AMINOPEPTIDASE"/>
    <property type="match status" value="1"/>
</dbReference>
<proteinExistence type="inferred from homology"/>
<protein>
    <submittedName>
        <fullName evidence="2">P1 family peptidase</fullName>
    </submittedName>
</protein>
<dbReference type="SUPFAM" id="SSF56266">
    <property type="entry name" value="DmpA/ArgJ-like"/>
    <property type="match status" value="1"/>
</dbReference>
<dbReference type="CDD" id="cd02252">
    <property type="entry name" value="nylC_like"/>
    <property type="match status" value="1"/>
</dbReference>
<dbReference type="Proteomes" id="UP001500880">
    <property type="component" value="Unassembled WGS sequence"/>
</dbReference>
<evidence type="ECO:0000313" key="3">
    <source>
        <dbReference type="Proteomes" id="UP001500880"/>
    </source>
</evidence>
<dbReference type="Pfam" id="PF03576">
    <property type="entry name" value="Peptidase_S58"/>
    <property type="match status" value="1"/>
</dbReference>
<dbReference type="PANTHER" id="PTHR36512:SF3">
    <property type="entry name" value="BLR5678 PROTEIN"/>
    <property type="match status" value="1"/>
</dbReference>
<dbReference type="Gene3D" id="3.60.70.12">
    <property type="entry name" value="L-amino peptidase D-ALA esterase/amidase"/>
    <property type="match status" value="1"/>
</dbReference>
<dbReference type="InterPro" id="IPR005321">
    <property type="entry name" value="Peptidase_S58_DmpA"/>
</dbReference>
<name>A0ABP3KIB9_9BACI</name>
<dbReference type="InterPro" id="IPR016117">
    <property type="entry name" value="ArgJ-like_dom_sf"/>
</dbReference>
<accession>A0ABP3KIB9</accession>
<comment type="similarity">
    <text evidence="1">Belongs to the peptidase S58 family.</text>
</comment>
<dbReference type="EMBL" id="BAAADO010000001">
    <property type="protein sequence ID" value="GAA0480554.1"/>
    <property type="molecule type" value="Genomic_DNA"/>
</dbReference>
<gene>
    <name evidence="2" type="ORF">GCM10008986_01380</name>
</gene>
<keyword evidence="3" id="KW-1185">Reference proteome</keyword>
<organism evidence="2 3">
    <name type="scientific">Salinibacillus aidingensis</name>
    <dbReference type="NCBI Taxonomy" id="237684"/>
    <lineage>
        <taxon>Bacteria</taxon>
        <taxon>Bacillati</taxon>
        <taxon>Bacillota</taxon>
        <taxon>Bacilli</taxon>
        <taxon>Bacillales</taxon>
        <taxon>Bacillaceae</taxon>
        <taxon>Salinibacillus</taxon>
    </lineage>
</organism>
<dbReference type="RefSeq" id="WP_343836416.1">
    <property type="nucleotide sequence ID" value="NZ_BAAADO010000001.1"/>
</dbReference>
<comment type="caution">
    <text evidence="2">The sequence shown here is derived from an EMBL/GenBank/DDBJ whole genome shotgun (WGS) entry which is preliminary data.</text>
</comment>
<sequence length="326" mass="34424">MKEVKFTELEGFRLGHAQNEQALTGCSVIICEEGATGGVDVRGGSPGTRETDLLDPQNLVEKVHAVMLAGGSAYGLNAAGGIMEYLEEQEIGFDVQVAKVPIVAGAILFDLLPGDPSVRPDHKMGYSASQNAFHHPVNKNGNIGAGTGATVGKALGPEFAMKGGLGTYAVQAGDLQLGAVVAVNCFGDVIDPESGKLISGAYDKQKQFFLSSEESLLNQLNDKEKTNRFKGNTTIGTVVTNAKLTKAQVNKLSSMTHDSLARTMRPSHSLVDGDTIFTMSTNKVEAELNSLGMLASKVMEKAIIRGIKAAEGVDGVSSYQDLNDYI</sequence>
<reference evidence="3" key="1">
    <citation type="journal article" date="2019" name="Int. J. Syst. Evol. Microbiol.">
        <title>The Global Catalogue of Microorganisms (GCM) 10K type strain sequencing project: providing services to taxonomists for standard genome sequencing and annotation.</title>
        <authorList>
            <consortium name="The Broad Institute Genomics Platform"/>
            <consortium name="The Broad Institute Genome Sequencing Center for Infectious Disease"/>
            <person name="Wu L."/>
            <person name="Ma J."/>
        </authorList>
    </citation>
    <scope>NUCLEOTIDE SEQUENCE [LARGE SCALE GENOMIC DNA]</scope>
    <source>
        <strain evidence="3">JCM 12389</strain>
    </source>
</reference>
<evidence type="ECO:0000313" key="2">
    <source>
        <dbReference type="EMBL" id="GAA0480554.1"/>
    </source>
</evidence>
<evidence type="ECO:0000256" key="1">
    <source>
        <dbReference type="ARBA" id="ARBA00007068"/>
    </source>
</evidence>